<evidence type="ECO:0000313" key="2">
    <source>
        <dbReference type="EMBL" id="GHF55954.1"/>
    </source>
</evidence>
<dbReference type="RefSeq" id="WP_189680847.1">
    <property type="nucleotide sequence ID" value="NZ_BNCJ01000008.1"/>
</dbReference>
<comment type="caution">
    <text evidence="2">The sequence shown here is derived from an EMBL/GenBank/DDBJ whole genome shotgun (WGS) entry which is preliminary data.</text>
</comment>
<evidence type="ECO:0000256" key="1">
    <source>
        <dbReference type="SAM" id="SignalP"/>
    </source>
</evidence>
<evidence type="ECO:0000313" key="3">
    <source>
        <dbReference type="Proteomes" id="UP000626220"/>
    </source>
</evidence>
<protein>
    <recommendedName>
        <fullName evidence="4">DUF302 domain-containing protein</fullName>
    </recommendedName>
</protein>
<keyword evidence="3" id="KW-1185">Reference proteome</keyword>
<sequence length="171" mass="18170">MNRFLMQTTAAAAALTMLAAPSFASDTPTVREVNVTAQVTNLDENAKAFYPNIAHDILEKIVEEMPLTGDNQGYVVNVEIQHMSLNGGALAADTHEFNQMEGVMSVTAPDTNAGEMSFPIKIVAQSPDIASPAGYVTVAPSDTDFYTAMITGFAKAVAEHEPETMPTASSK</sequence>
<reference evidence="2" key="1">
    <citation type="journal article" date="2014" name="Int. J. Syst. Evol. Microbiol.">
        <title>Complete genome sequence of Corynebacterium casei LMG S-19264T (=DSM 44701T), isolated from a smear-ripened cheese.</title>
        <authorList>
            <consortium name="US DOE Joint Genome Institute (JGI-PGF)"/>
            <person name="Walter F."/>
            <person name="Albersmeier A."/>
            <person name="Kalinowski J."/>
            <person name="Ruckert C."/>
        </authorList>
    </citation>
    <scope>NUCLEOTIDE SEQUENCE</scope>
    <source>
        <strain evidence="2">KCTC 42650</strain>
    </source>
</reference>
<keyword evidence="1" id="KW-0732">Signal</keyword>
<feature type="chain" id="PRO_5035263921" description="DUF302 domain-containing protein" evidence="1">
    <location>
        <begin position="25"/>
        <end position="171"/>
    </location>
</feature>
<reference evidence="2" key="2">
    <citation type="submission" date="2020-09" db="EMBL/GenBank/DDBJ databases">
        <authorList>
            <person name="Sun Q."/>
            <person name="Kim S."/>
        </authorList>
    </citation>
    <scope>NUCLEOTIDE SEQUENCE</scope>
    <source>
        <strain evidence="2">KCTC 42650</strain>
    </source>
</reference>
<accession>A0A8J3GZE3</accession>
<dbReference type="Proteomes" id="UP000626220">
    <property type="component" value="Unassembled WGS sequence"/>
</dbReference>
<feature type="signal peptide" evidence="1">
    <location>
        <begin position="1"/>
        <end position="24"/>
    </location>
</feature>
<name>A0A8J3GZE3_9RHOB</name>
<gene>
    <name evidence="2" type="ORF">GCM10017056_29390</name>
</gene>
<proteinExistence type="predicted"/>
<organism evidence="2 3">
    <name type="scientific">Seohaeicola zhoushanensis</name>
    <dbReference type="NCBI Taxonomy" id="1569283"/>
    <lineage>
        <taxon>Bacteria</taxon>
        <taxon>Pseudomonadati</taxon>
        <taxon>Pseudomonadota</taxon>
        <taxon>Alphaproteobacteria</taxon>
        <taxon>Rhodobacterales</taxon>
        <taxon>Roseobacteraceae</taxon>
        <taxon>Seohaeicola</taxon>
    </lineage>
</organism>
<evidence type="ECO:0008006" key="4">
    <source>
        <dbReference type="Google" id="ProtNLM"/>
    </source>
</evidence>
<dbReference type="AlphaFoldDB" id="A0A8J3GZE3"/>
<dbReference type="EMBL" id="BNCJ01000008">
    <property type="protein sequence ID" value="GHF55954.1"/>
    <property type="molecule type" value="Genomic_DNA"/>
</dbReference>